<evidence type="ECO:0000256" key="3">
    <source>
        <dbReference type="SAM" id="MobiDB-lite"/>
    </source>
</evidence>
<accession>A0A0J7L6R3</accession>
<comment type="caution">
    <text evidence="5">The sequence shown here is derived from an EMBL/GenBank/DDBJ whole genome shotgun (WGS) entry which is preliminary data.</text>
</comment>
<reference evidence="5 6" key="1">
    <citation type="submission" date="2015-04" db="EMBL/GenBank/DDBJ databases">
        <title>Lasius niger genome sequencing.</title>
        <authorList>
            <person name="Konorov E.A."/>
            <person name="Nikitin M.A."/>
            <person name="Kirill M.V."/>
            <person name="Chang P."/>
        </authorList>
    </citation>
    <scope>NUCLEOTIDE SEQUENCE [LARGE SCALE GENOMIC DNA]</scope>
    <source>
        <tissue evidence="5">Whole</tissue>
    </source>
</reference>
<dbReference type="InterPro" id="IPR036465">
    <property type="entry name" value="vWFA_dom_sf"/>
</dbReference>
<dbReference type="GO" id="GO:0000027">
    <property type="term" value="P:ribosomal large subunit assembly"/>
    <property type="evidence" value="ECO:0007669"/>
    <property type="project" value="TreeGrafter"/>
</dbReference>
<dbReference type="SMART" id="SM00327">
    <property type="entry name" value="VWA"/>
    <property type="match status" value="1"/>
</dbReference>
<organism evidence="5 6">
    <name type="scientific">Lasius niger</name>
    <name type="common">Black garden ant</name>
    <dbReference type="NCBI Taxonomy" id="67767"/>
    <lineage>
        <taxon>Eukaryota</taxon>
        <taxon>Metazoa</taxon>
        <taxon>Ecdysozoa</taxon>
        <taxon>Arthropoda</taxon>
        <taxon>Hexapoda</taxon>
        <taxon>Insecta</taxon>
        <taxon>Pterygota</taxon>
        <taxon>Neoptera</taxon>
        <taxon>Endopterygota</taxon>
        <taxon>Hymenoptera</taxon>
        <taxon>Apocrita</taxon>
        <taxon>Aculeata</taxon>
        <taxon>Formicoidea</taxon>
        <taxon>Formicidae</taxon>
        <taxon>Formicinae</taxon>
        <taxon>Lasius</taxon>
        <taxon>Lasius</taxon>
    </lineage>
</organism>
<dbReference type="Pfam" id="PF00092">
    <property type="entry name" value="VWA"/>
    <property type="match status" value="1"/>
</dbReference>
<feature type="compositionally biased region" description="Basic and acidic residues" evidence="3">
    <location>
        <begin position="2462"/>
        <end position="2515"/>
    </location>
</feature>
<feature type="compositionally biased region" description="Acidic residues" evidence="3">
    <location>
        <begin position="2598"/>
        <end position="2608"/>
    </location>
</feature>
<feature type="compositionally biased region" description="Basic and acidic residues" evidence="3">
    <location>
        <begin position="2884"/>
        <end position="2912"/>
    </location>
</feature>
<feature type="compositionally biased region" description="Basic and acidic residues" evidence="3">
    <location>
        <begin position="2942"/>
        <end position="2952"/>
    </location>
</feature>
<dbReference type="SUPFAM" id="SSF53300">
    <property type="entry name" value="vWA-like"/>
    <property type="match status" value="1"/>
</dbReference>
<feature type="compositionally biased region" description="Basic and acidic residues" evidence="3">
    <location>
        <begin position="2685"/>
        <end position="2696"/>
    </location>
</feature>
<feature type="compositionally biased region" description="Polar residues" evidence="3">
    <location>
        <begin position="1422"/>
        <end position="1443"/>
    </location>
</feature>
<proteinExistence type="predicted"/>
<feature type="region of interest" description="Disordered" evidence="3">
    <location>
        <begin position="1418"/>
        <end position="1443"/>
    </location>
</feature>
<keyword evidence="1" id="KW-0547">Nucleotide-binding</keyword>
<dbReference type="PANTHER" id="PTHR48103:SF2">
    <property type="entry name" value="MIDASIN"/>
    <property type="match status" value="1"/>
</dbReference>
<dbReference type="STRING" id="67767.A0A0J7L6R3"/>
<name>A0A0J7L6R3_LASNI</name>
<gene>
    <name evidence="5" type="ORF">RF55_1097</name>
</gene>
<feature type="compositionally biased region" description="Acidic residues" evidence="3">
    <location>
        <begin position="2321"/>
        <end position="2335"/>
    </location>
</feature>
<dbReference type="Gene3D" id="3.40.50.410">
    <property type="entry name" value="von Willebrand factor, type A domain"/>
    <property type="match status" value="1"/>
</dbReference>
<keyword evidence="2" id="KW-0067">ATP-binding</keyword>
<evidence type="ECO:0000256" key="2">
    <source>
        <dbReference type="ARBA" id="ARBA00022840"/>
    </source>
</evidence>
<sequence length="3341" mass="384856">MHKTDYNRHLEQLFERVTALLIDSLQTKITIDKLKQVVELHEHLEQVRHLFDENITDKTMAAESELFLNKIEKLLKLVSAMKLWEPSCESELRDIESRLESLSIFVKEDKCLNAGGKFEWVDSVLVKCLQDGTWLLIDQVNLCSPAVLDRLNGLLEPNGVLSIGERGVDSEGNVVTIKPHENFRLFLTMDPRYGEISRAMRNRGVEIYMFGPKENVYDDVIDLKSLLSNAGIARWTHCDTLLKIYETMSKEMIAMDRFSVVDLLHTAFLAKQRSLRGFSAEQSIRNACIDVYVKARPMRDPRFKDHLISLIDETIERRVADNQEISVIDLDAATWSVKNLQDNSRLTIIRQQGLLFKVVVKMYELGPKSRNPENIERNIITSKLLNDFCGLKEDEEYILNVDVTEILPYFLLNFYEQSSQDDAPLRKKWISKMLRENAIFDELKKQSALMANVIALFRFRSANVKSLPWDLWQLVGRMTYDEDDNACNEANKLLLLLYAHSMVFKNDITKTKIFKNKNVISVKQYSSIVHDGKIFSQLKNQPLITYFVQFIERANSYIEMILRDSDISVNPEEYVELRRELKWYTRFERLGETTLINKLKKSKSTFTDLEQISSLLKVHYKWLLKFLRKLSTVAGQFPNEKTESEIELWEIVSQVNNQLDSVYDPIKKISKRVKKYLTLPPPHSSEICMKVHLALRRLTNDFNIRNEEGMVLLKQELKIISVQLEDALAMRHRIISLWSDVYLRKPIDETTSVVEVERFCNESHIRLRVFTDIENVLNRVHSLPKEEMTQLNARIQLWPIHEYVFMSFASTLQAEMCREGMISAATLTEECLTRFADVPSIPSNLIGLLNAMTRTEIEYTQKILLLPELFCQLAQFARQSHAVKSTNRLLHWRGITEEDMERSLTSYAECKTECYFGGAVLLNLVLQLMLNKTIGEKERKNVLSAVALGTYTAQMDQLQLLNEILWRNSISLTNKRYDLLSSDLITLKFYLRLYSSAIDRLNAENDVSDLIANAIEKQGEGSAIAIKNRLQTDYFQPVEEFHRACNEINNIDETSVGEEENIIQQGRAWILLGYVQLLLFGNLDLIDPVYKMELKLKYLEEDIADCRKTIYVTSLQNRILGLSTENEHAHPRLVATKNCERNLLKTKDKFSCLKAFRSPSVNFASLSKDCANFRNQIGSYKIVEKHMSNLCAIASKISQECKSANLLSFNAVLEEAETWSLSVQGFAEQIETKYLSVYPDVILPLLAALTQLSHGVNMLINEIRRRASLHRNEVVDLEALMYNLIRFPTIGQGQESLLNLSDLCVSRSTRSLIENSDAFVRMQEQFRIFKSGLHELHNHVILNRGLTKSLWRDANELLQQIVLIWKQQQQEEERRAAERDSLYKNKIESHGNTLTEEEELALEVRKLFPTHRERDFHDIEDGSQSLDRNNALPTESNESESTFSGLITKNDIKEIQEIHSDIVTSFIASKWICNSSTSVCSTDYVGPLIQRYNTVYGMLDHVLPSLNEKVTIKLYNSLNLLVTLGLQASHEKSPDRILRENTGVKTKAHDFYKECNIEEAKQCLPLCERILKRVNQLLEEWPEHPALRSIRCIIERIYTFPITSPISRFLTGLELLLVKMKQWEDNAHSGVSMGNYISALTQQIISWRRLELSCWKGCLDTTYENLRSNTSKWWFFLYALIENYITRSAKSDVERVNANDESVTREKLVESLERFMNESSLVEFEPRLNLLWTFHCHVYYFDDSDDKNELSAVLWNIYNYYKQFVDDVNARIAALRAPIKKKLEGYVKIARWNDINYWAVKETIEKTHRTLHKYAKEFQNALKQSVSSCLIVKSGSYSTEMSKGIWDAQDHHKYAINFEDFIVEKPPQSVEIKTLFTSGLITKADTLLTTAKNLCKKIILASSYPYIRSDLDKFVVNFMEQSARLRDMDIDRSLPKGKQKSQAKSILQQKRMTLANYFKALTRMGVSYRTGALTLKNNADKVIDYTVSPLDLSAIGRYFKLKLIDQHMLTQWQGCERYYYKSLIRLNALNAMLSTSRTDLGLQNMERCRGYSAHMMLMAHKQKTTIARSFDRFSSLRIQISNLSEMRKQDLSISKQRDGQDCAKSLKTLLITLEAGFEQLLLFLQCCPAESSADSNRAVLTLNANALPIIAVSRADEVWRSANTLLEDSLKSIKATAKRFHALFMPFEILSADQSEDSIHALLSSKHFEFLEQCYATIEDLRARSEELKQLFESSDVVHPIWENIAFLDTKMECFLRNYDENLRKSVDNEGQLRENSNAVEKYELTLEHLINTILLIIQKKYKDRNLNNDVTHASEKPSEENDENDKDIEENTEENELNEKLVEFLERDINELKLSKVYNSFFSLLLSIREFDLQSANYCIGLLLKCLPLLEQYLLFAQFYLNEQVAAFRVTCKMLYLQLNVFLDLAANGFCVPKDLDLEEGETDESGEKTEKGGMGLAEGEGTKDVSDKIESEDQLEDARPADQEQEKQDDKTCKEEEKGIDMSEDFDSKPQDMEKDDDDEEQSDHDEENDLDKEMGETGEGAEQLDKEIWGNDEEESEEGNQQPENEDEEEGTGERIGEKEMGAKDDKDKRKQHDDDDTNDDENREEENKKEINELNEPEIDEDQINPYHGKLQPQPEPQQLDLPEDINLDEGENKEDNGEEENPFDIDEMKDLKSPEQMNVELEKETEENKENDPEEESSEDEDKNGESMDSDGQKIQEELETNQETKEKDKENAETENKDEEQSRDEEVEEEKLQEKAAPSADDASEQMDAAQQVEETTEGSRDTVTQQPDQAKDQQETSAENTQEDSNDNGTGESESAQQESGHSGSSKQETIPASQRNAMTKSIEKRKNPGKSNEDRSLLEKFEPALKKLKTIYTQDEVSKKEKEDDSGNADGDKAEMAKHVKDSESFDDYTLDAATEDQVKQQASNTDKEEENQEEKKDDAMDVEMHEDEENNLADNKIEEQRPEKISETPNDKRKKDSDGKRNNIESNQETTVELEGETAQTMRVQRGNETTFHTMEWNMEENNLDSSYTERKRFEVEKMLAEWAQIPSTEEAAVAWNCLCSVTDAAARDLSEKLRLVLEPTQASRLRGDYKTGKRINMRKIIPYIASQFRKDKIWLRRTKPFKRDYQIVLALDDSSSMADSHSKELAFESLSLISKAMTYLEVGQLSVVSFGEQVKILHPLGEAFTEQSGSRLIQEVRFDQRKTMIGQLVNSVVDMFENQCISSDNAKLLVVLSDGRGIFSEGTKIVNDAIRRAKLADIFLVFIAVDNPINKDSILDIRAPIFKGDKFVGFRSYMDSFPFPFYMILRDINTLPGVLSDALRQWFEVVGKMDT</sequence>
<feature type="region of interest" description="Disordered" evidence="3">
    <location>
        <begin position="2441"/>
        <end position="3003"/>
    </location>
</feature>
<dbReference type="FunFam" id="3.40.50.410:FF:000028">
    <property type="entry name" value="Midasin"/>
    <property type="match status" value="1"/>
</dbReference>
<dbReference type="PROSITE" id="PS50234">
    <property type="entry name" value="VWFA"/>
    <property type="match status" value="1"/>
</dbReference>
<feature type="compositionally biased region" description="Low complexity" evidence="3">
    <location>
        <begin position="2635"/>
        <end position="2645"/>
    </location>
</feature>
<dbReference type="InterPro" id="IPR027417">
    <property type="entry name" value="P-loop_NTPase"/>
</dbReference>
<dbReference type="EMBL" id="LBMM01000363">
    <property type="protein sequence ID" value="KMQ99352.1"/>
    <property type="molecule type" value="Genomic_DNA"/>
</dbReference>
<evidence type="ECO:0000259" key="4">
    <source>
        <dbReference type="PROSITE" id="PS50234"/>
    </source>
</evidence>
<dbReference type="PaxDb" id="67767-A0A0J7L6R3"/>
<dbReference type="PANTHER" id="PTHR48103">
    <property type="entry name" value="MIDASIN-RELATED"/>
    <property type="match status" value="1"/>
</dbReference>
<evidence type="ECO:0000313" key="6">
    <source>
        <dbReference type="Proteomes" id="UP000036403"/>
    </source>
</evidence>
<feature type="compositionally biased region" description="Acidic residues" evidence="3">
    <location>
        <begin position="2646"/>
        <end position="2670"/>
    </location>
</feature>
<feature type="compositionally biased region" description="Polar residues" evidence="3">
    <location>
        <begin position="2814"/>
        <end position="2847"/>
    </location>
</feature>
<feature type="compositionally biased region" description="Acidic residues" evidence="3">
    <location>
        <begin position="2516"/>
        <end position="2533"/>
    </location>
</feature>
<feature type="compositionally biased region" description="Acidic residues" evidence="3">
    <location>
        <begin position="2742"/>
        <end position="2757"/>
    </location>
</feature>
<feature type="compositionally biased region" description="Basic and acidic residues" evidence="3">
    <location>
        <begin position="2575"/>
        <end position="2597"/>
    </location>
</feature>
<feature type="region of interest" description="Disordered" evidence="3">
    <location>
        <begin position="2310"/>
        <end position="2335"/>
    </location>
</feature>
<feature type="compositionally biased region" description="Basic and acidic residues" evidence="3">
    <location>
        <begin position="2716"/>
        <end position="2741"/>
    </location>
</feature>
<feature type="compositionally biased region" description="Acidic residues" evidence="3">
    <location>
        <begin position="2553"/>
        <end position="2574"/>
    </location>
</feature>
<evidence type="ECO:0000313" key="5">
    <source>
        <dbReference type="EMBL" id="KMQ99352.1"/>
    </source>
</evidence>
<dbReference type="GO" id="GO:0030687">
    <property type="term" value="C:preribosome, large subunit precursor"/>
    <property type="evidence" value="ECO:0007669"/>
    <property type="project" value="TreeGrafter"/>
</dbReference>
<feature type="compositionally biased region" description="Basic and acidic residues" evidence="3">
    <location>
        <begin position="2849"/>
        <end position="2873"/>
    </location>
</feature>
<dbReference type="InterPro" id="IPR011704">
    <property type="entry name" value="ATPase_dyneun-rel_AAA"/>
</dbReference>
<feature type="compositionally biased region" description="Basic and acidic residues" evidence="3">
    <location>
        <begin position="2964"/>
        <end position="2992"/>
    </location>
</feature>
<dbReference type="InterPro" id="IPR002035">
    <property type="entry name" value="VWF_A"/>
</dbReference>
<dbReference type="SUPFAM" id="SSF52540">
    <property type="entry name" value="P-loop containing nucleoside triphosphate hydrolases"/>
    <property type="match status" value="1"/>
</dbReference>
<dbReference type="GO" id="GO:0016887">
    <property type="term" value="F:ATP hydrolysis activity"/>
    <property type="evidence" value="ECO:0007669"/>
    <property type="project" value="InterPro"/>
</dbReference>
<feature type="domain" description="VWFA" evidence="4">
    <location>
        <begin position="3136"/>
        <end position="3329"/>
    </location>
</feature>
<keyword evidence="6" id="KW-1185">Reference proteome</keyword>
<dbReference type="GO" id="GO:0000055">
    <property type="term" value="P:ribosomal large subunit export from nucleus"/>
    <property type="evidence" value="ECO:0007669"/>
    <property type="project" value="TreeGrafter"/>
</dbReference>
<feature type="compositionally biased region" description="Acidic residues" evidence="3">
    <location>
        <begin position="2697"/>
        <end position="2708"/>
    </location>
</feature>
<dbReference type="Pfam" id="PF07728">
    <property type="entry name" value="AAA_5"/>
    <property type="match status" value="1"/>
</dbReference>
<dbReference type="GO" id="GO:0005634">
    <property type="term" value="C:nucleus"/>
    <property type="evidence" value="ECO:0007669"/>
    <property type="project" value="TreeGrafter"/>
</dbReference>
<dbReference type="Proteomes" id="UP000036403">
    <property type="component" value="Unassembled WGS sequence"/>
</dbReference>
<dbReference type="GO" id="GO:0005524">
    <property type="term" value="F:ATP binding"/>
    <property type="evidence" value="ECO:0007669"/>
    <property type="project" value="UniProtKB-KW"/>
</dbReference>
<protein>
    <submittedName>
        <fullName evidence="5">Midasin-like protein</fullName>
    </submittedName>
</protein>
<dbReference type="OrthoDB" id="422220at2759"/>
<dbReference type="Gene3D" id="3.40.50.300">
    <property type="entry name" value="P-loop containing nucleotide triphosphate hydrolases"/>
    <property type="match status" value="1"/>
</dbReference>
<evidence type="ECO:0000256" key="1">
    <source>
        <dbReference type="ARBA" id="ARBA00022741"/>
    </source>
</evidence>
<feature type="compositionally biased region" description="Acidic residues" evidence="3">
    <location>
        <begin position="2617"/>
        <end position="2627"/>
    </location>
</feature>